<evidence type="ECO:0000256" key="1">
    <source>
        <dbReference type="SAM" id="Phobius"/>
    </source>
</evidence>
<keyword evidence="1" id="KW-1133">Transmembrane helix</keyword>
<dbReference type="AlphaFoldDB" id="Q4L0T9"/>
<feature type="transmembrane region" description="Helical" evidence="1">
    <location>
        <begin position="78"/>
        <end position="102"/>
    </location>
</feature>
<feature type="transmembrane region" description="Helical" evidence="1">
    <location>
        <begin position="12"/>
        <end position="32"/>
    </location>
</feature>
<organism evidence="2">
    <name type="scientific">Haemophilus influenzae biotype aegyptius</name>
    <dbReference type="NCBI Taxonomy" id="725"/>
    <lineage>
        <taxon>Bacteria</taxon>
        <taxon>Pseudomonadati</taxon>
        <taxon>Pseudomonadota</taxon>
        <taxon>Gammaproteobacteria</taxon>
        <taxon>Pasteurellales</taxon>
        <taxon>Pasteurellaceae</taxon>
        <taxon>Haemophilus</taxon>
    </lineage>
</organism>
<feature type="transmembrane region" description="Helical" evidence="1">
    <location>
        <begin position="52"/>
        <end position="71"/>
    </location>
</feature>
<dbReference type="RefSeq" id="WP_011282357.1">
    <property type="nucleotide sequence ID" value="NC_007206.1"/>
</dbReference>
<geneLocation type="plasmid" evidence="2">
    <name>pF1947</name>
</geneLocation>
<dbReference type="PROSITE" id="PS51257">
    <property type="entry name" value="PROKAR_LIPOPROTEIN"/>
    <property type="match status" value="1"/>
</dbReference>
<accession>Q4L0T9</accession>
<dbReference type="Pfam" id="PF04956">
    <property type="entry name" value="TrbC"/>
    <property type="match status" value="1"/>
</dbReference>
<dbReference type="EMBL" id="AY647243">
    <property type="protein sequence ID" value="AAV40882.1"/>
    <property type="molecule type" value="Genomic_DNA"/>
</dbReference>
<protein>
    <submittedName>
        <fullName evidence="2">TraM/VirB2-like protein</fullName>
    </submittedName>
</protein>
<dbReference type="InterPro" id="IPR007039">
    <property type="entry name" value="TrbC/VirB2"/>
</dbReference>
<keyword evidence="1" id="KW-0472">Membrane</keyword>
<sequence>MTLTQNKTATYVVFALIACLAMFVSVDAFAAGGGLNAATTEATNIKNWAYKFLGIAAIGYIIFNVIMAYVGRKGWGEVFMAVVYAAIAGAAIVLGEWAWSIWGN</sequence>
<keyword evidence="2" id="KW-0614">Plasmid</keyword>
<proteinExistence type="predicted"/>
<keyword evidence="1" id="KW-0812">Transmembrane</keyword>
<evidence type="ECO:0000313" key="2">
    <source>
        <dbReference type="EMBL" id="AAV40882.1"/>
    </source>
</evidence>
<reference evidence="2" key="1">
    <citation type="submission" date="2004-06" db="EMBL/GenBank/DDBJ databases">
        <title>Haemophilus influenzae biogroup aegyptius pF1947 sequence.</title>
        <authorList>
            <person name="McGillivary G."/>
            <person name="Actis L.A."/>
        </authorList>
    </citation>
    <scope>NUCLEOTIDE SEQUENCE</scope>
    <source>
        <plasmid evidence="2">pF1947</plasmid>
    </source>
</reference>
<name>Q4L0T9_HAEIF</name>